<dbReference type="Proteomes" id="UP000283993">
    <property type="component" value="Unassembled WGS sequence"/>
</dbReference>
<dbReference type="SMART" id="SM00382">
    <property type="entry name" value="AAA"/>
    <property type="match status" value="1"/>
</dbReference>
<dbReference type="Pfam" id="PF00005">
    <property type="entry name" value="ABC_tran"/>
    <property type="match status" value="1"/>
</dbReference>
<evidence type="ECO:0000256" key="1">
    <source>
        <dbReference type="ARBA" id="ARBA00022448"/>
    </source>
</evidence>
<protein>
    <submittedName>
        <fullName evidence="5">Urea ABC transporter ATP-binding protein</fullName>
    </submittedName>
</protein>
<dbReference type="InterPro" id="IPR051120">
    <property type="entry name" value="ABC_AA/LPS_Transport"/>
</dbReference>
<dbReference type="InterPro" id="IPR027417">
    <property type="entry name" value="P-loop_NTPase"/>
</dbReference>
<evidence type="ECO:0000259" key="4">
    <source>
        <dbReference type="PROSITE" id="PS50893"/>
    </source>
</evidence>
<dbReference type="PANTHER" id="PTHR45772">
    <property type="entry name" value="CONSERVED COMPONENT OF ABC TRANSPORTER FOR NATURAL AMINO ACIDS-RELATED"/>
    <property type="match status" value="1"/>
</dbReference>
<dbReference type="AlphaFoldDB" id="A0A423PF29"/>
<dbReference type="SUPFAM" id="SSF52540">
    <property type="entry name" value="P-loop containing nucleoside triphosphate hydrolases"/>
    <property type="match status" value="1"/>
</dbReference>
<dbReference type="InterPro" id="IPR003439">
    <property type="entry name" value="ABC_transporter-like_ATP-bd"/>
</dbReference>
<proteinExistence type="predicted"/>
<name>A0A423PF29_9GAMM</name>
<keyword evidence="6" id="KW-1185">Reference proteome</keyword>
<dbReference type="GO" id="GO:0005886">
    <property type="term" value="C:plasma membrane"/>
    <property type="evidence" value="ECO:0007669"/>
    <property type="project" value="TreeGrafter"/>
</dbReference>
<dbReference type="CDD" id="cd03219">
    <property type="entry name" value="ABC_Mj1267_LivG_branched"/>
    <property type="match status" value="1"/>
</dbReference>
<dbReference type="Gene3D" id="3.40.50.300">
    <property type="entry name" value="P-loop containing nucleotide triphosphate hydrolases"/>
    <property type="match status" value="1"/>
</dbReference>
<dbReference type="RefSeq" id="WP_123632213.1">
    <property type="nucleotide sequence ID" value="NZ_AYKH01000043.1"/>
</dbReference>
<evidence type="ECO:0000313" key="5">
    <source>
        <dbReference type="EMBL" id="ROO24198.1"/>
    </source>
</evidence>
<dbReference type="InterPro" id="IPR017781">
    <property type="entry name" value="ABC_transptr_urea_ATP-bd_UrtD"/>
</dbReference>
<dbReference type="PANTHER" id="PTHR45772:SF8">
    <property type="entry name" value="HIGH-AFFINITY BRANCHED-CHAIN AMINO ACID TRANSPORT ATP-BINDING PROTEIN"/>
    <property type="match status" value="1"/>
</dbReference>
<dbReference type="EMBL" id="AYKH01000043">
    <property type="protein sequence ID" value="ROO24198.1"/>
    <property type="molecule type" value="Genomic_DNA"/>
</dbReference>
<feature type="domain" description="ABC transporter" evidence="4">
    <location>
        <begin position="5"/>
        <end position="244"/>
    </location>
</feature>
<evidence type="ECO:0000256" key="2">
    <source>
        <dbReference type="ARBA" id="ARBA00022741"/>
    </source>
</evidence>
<keyword evidence="1" id="KW-0813">Transport</keyword>
<reference evidence="5 6" key="1">
    <citation type="submission" date="2013-10" db="EMBL/GenBank/DDBJ databases">
        <title>Salinisphaera orenii MK-B5 Genome Sequencing.</title>
        <authorList>
            <person name="Lai Q."/>
            <person name="Li C."/>
            <person name="Shao Z."/>
        </authorList>
    </citation>
    <scope>NUCLEOTIDE SEQUENCE [LARGE SCALE GENOMIC DNA]</scope>
    <source>
        <strain evidence="5 6">MK-B5</strain>
    </source>
</reference>
<sequence>MGGVLEIRDLHKSFDSHHVIQGFSMDVVEQTLSCLIGPNGAGKTTLMDLISGRLKPSSGSVRFRGDELSGLSESDIARRGVGRKFQVPAVFKELTVRENLEIAFSREVNPFRNMLKFRDKAMLAKLEEVSVLVNLENRLSIVAGLLSHGETQWLEIGMTLMQEPQLLLLDEPIAGMTEAEVDQTAKLLREVRQHSTLIVVEHDMGFVRRVADMVTVMHMGTHFAEGKIDEIEANQNVREIYLGTEEDAA</sequence>
<comment type="caution">
    <text evidence="5">The sequence shown here is derived from an EMBL/GenBank/DDBJ whole genome shotgun (WGS) entry which is preliminary data.</text>
</comment>
<keyword evidence="2" id="KW-0547">Nucleotide-binding</keyword>
<dbReference type="NCBIfam" id="TIGR03411">
    <property type="entry name" value="urea_trans_UrtD"/>
    <property type="match status" value="1"/>
</dbReference>
<dbReference type="GO" id="GO:0005524">
    <property type="term" value="F:ATP binding"/>
    <property type="evidence" value="ECO:0007669"/>
    <property type="project" value="UniProtKB-KW"/>
</dbReference>
<gene>
    <name evidence="5" type="ORF">SAOR_15415</name>
</gene>
<keyword evidence="3 5" id="KW-0067">ATP-binding</keyword>
<dbReference type="GO" id="GO:0016887">
    <property type="term" value="F:ATP hydrolysis activity"/>
    <property type="evidence" value="ECO:0007669"/>
    <property type="project" value="InterPro"/>
</dbReference>
<accession>A0A423PF29</accession>
<dbReference type="PROSITE" id="PS50893">
    <property type="entry name" value="ABC_TRANSPORTER_2"/>
    <property type="match status" value="1"/>
</dbReference>
<organism evidence="5 6">
    <name type="scientific">Salinisphaera orenii MK-B5</name>
    <dbReference type="NCBI Taxonomy" id="856730"/>
    <lineage>
        <taxon>Bacteria</taxon>
        <taxon>Pseudomonadati</taxon>
        <taxon>Pseudomonadota</taxon>
        <taxon>Gammaproteobacteria</taxon>
        <taxon>Salinisphaerales</taxon>
        <taxon>Salinisphaeraceae</taxon>
        <taxon>Salinisphaera</taxon>
    </lineage>
</organism>
<evidence type="ECO:0000313" key="6">
    <source>
        <dbReference type="Proteomes" id="UP000283993"/>
    </source>
</evidence>
<dbReference type="InterPro" id="IPR003593">
    <property type="entry name" value="AAA+_ATPase"/>
</dbReference>
<evidence type="ECO:0000256" key="3">
    <source>
        <dbReference type="ARBA" id="ARBA00022840"/>
    </source>
</evidence>